<reference evidence="7 8" key="1">
    <citation type="journal article" date="2018" name="Mol. Plant">
        <title>The genome of Artemisia annua provides insight into the evolution of Asteraceae family and artemisinin biosynthesis.</title>
        <authorList>
            <person name="Shen Q."/>
            <person name="Zhang L."/>
            <person name="Liao Z."/>
            <person name="Wang S."/>
            <person name="Yan T."/>
            <person name="Shi P."/>
            <person name="Liu M."/>
            <person name="Fu X."/>
            <person name="Pan Q."/>
            <person name="Wang Y."/>
            <person name="Lv Z."/>
            <person name="Lu X."/>
            <person name="Zhang F."/>
            <person name="Jiang W."/>
            <person name="Ma Y."/>
            <person name="Chen M."/>
            <person name="Hao X."/>
            <person name="Li L."/>
            <person name="Tang Y."/>
            <person name="Lv G."/>
            <person name="Zhou Y."/>
            <person name="Sun X."/>
            <person name="Brodelius P.E."/>
            <person name="Rose J.K.C."/>
            <person name="Tang K."/>
        </authorList>
    </citation>
    <scope>NUCLEOTIDE SEQUENCE [LARGE SCALE GENOMIC DNA]</scope>
    <source>
        <strain evidence="8">cv. Huhao1</strain>
        <tissue evidence="7">Leaf</tissue>
    </source>
</reference>
<feature type="domain" description="HTH myb-type" evidence="6">
    <location>
        <begin position="65"/>
        <end position="115"/>
    </location>
</feature>
<feature type="domain" description="Myb-like" evidence="5">
    <location>
        <begin position="61"/>
        <end position="111"/>
    </location>
</feature>
<keyword evidence="2 7" id="KW-0238">DNA-binding</keyword>
<dbReference type="STRING" id="35608.A0A2U1KP60"/>
<proteinExistence type="predicted"/>
<dbReference type="Pfam" id="PF00249">
    <property type="entry name" value="Myb_DNA-binding"/>
    <property type="match status" value="2"/>
</dbReference>
<keyword evidence="8" id="KW-1185">Reference proteome</keyword>
<dbReference type="AlphaFoldDB" id="A0A2U1KP60"/>
<dbReference type="EMBL" id="PKPP01015519">
    <property type="protein sequence ID" value="PWA38555.1"/>
    <property type="molecule type" value="Genomic_DNA"/>
</dbReference>
<evidence type="ECO:0000313" key="8">
    <source>
        <dbReference type="Proteomes" id="UP000245207"/>
    </source>
</evidence>
<sequence>MRAPCFDKFGIKKGPWSEDEDDKLRAFIEKYGPFSWSKIPRIAGLSRSGRSCRLRWMNQLCPSVKHGNFTIEEQDVIVDLHSKHGNKWSMIAAQLPGRSENEIKNYCHTHLKNQVQKSNAMRLRAHHGHVTLVLSSNLPPSSSTRELSSLNGSDYIVPSMLTSRFCKQAGSFWTEPFLLYRFMHHQMKKSFHHWAHQTISLARLLSGIINIIDDVGASGPQAPSISNMARDNVSQHSGGTHFYSRYQAPSISDMARDNVSQPSGGTHSYSRDQSPPSWNALNKRDSSSMMIESDNVQEFSGDDFGLKDFLTLGWNANKRDSSSMIIKSDNVQEFSGDDFGLKDFLTLG</sequence>
<dbReference type="InterPro" id="IPR017930">
    <property type="entry name" value="Myb_dom"/>
</dbReference>
<dbReference type="InterPro" id="IPR001005">
    <property type="entry name" value="SANT/Myb"/>
</dbReference>
<evidence type="ECO:0000256" key="3">
    <source>
        <dbReference type="ARBA" id="ARBA00023242"/>
    </source>
</evidence>
<dbReference type="Gene3D" id="1.10.10.60">
    <property type="entry name" value="Homeodomain-like"/>
    <property type="match status" value="2"/>
</dbReference>
<keyword evidence="7" id="KW-0371">Homeobox</keyword>
<dbReference type="InterPro" id="IPR009057">
    <property type="entry name" value="Homeodomain-like_sf"/>
</dbReference>
<protein>
    <submittedName>
        <fullName evidence="7">Homeodomain-like protein</fullName>
    </submittedName>
</protein>
<feature type="compositionally biased region" description="Polar residues" evidence="4">
    <location>
        <begin position="258"/>
        <end position="280"/>
    </location>
</feature>
<evidence type="ECO:0000259" key="6">
    <source>
        <dbReference type="PROSITE" id="PS51294"/>
    </source>
</evidence>
<comment type="caution">
    <text evidence="7">The sequence shown here is derived from an EMBL/GenBank/DDBJ whole genome shotgun (WGS) entry which is preliminary data.</text>
</comment>
<name>A0A2U1KP60_ARTAN</name>
<dbReference type="SUPFAM" id="SSF46689">
    <property type="entry name" value="Homeodomain-like"/>
    <property type="match status" value="1"/>
</dbReference>
<evidence type="ECO:0000256" key="1">
    <source>
        <dbReference type="ARBA" id="ARBA00004123"/>
    </source>
</evidence>
<dbReference type="PROSITE" id="PS50090">
    <property type="entry name" value="MYB_LIKE"/>
    <property type="match status" value="2"/>
</dbReference>
<accession>A0A2U1KP60</accession>
<organism evidence="7 8">
    <name type="scientific">Artemisia annua</name>
    <name type="common">Sweet wormwood</name>
    <dbReference type="NCBI Taxonomy" id="35608"/>
    <lineage>
        <taxon>Eukaryota</taxon>
        <taxon>Viridiplantae</taxon>
        <taxon>Streptophyta</taxon>
        <taxon>Embryophyta</taxon>
        <taxon>Tracheophyta</taxon>
        <taxon>Spermatophyta</taxon>
        <taxon>Magnoliopsida</taxon>
        <taxon>eudicotyledons</taxon>
        <taxon>Gunneridae</taxon>
        <taxon>Pentapetalae</taxon>
        <taxon>asterids</taxon>
        <taxon>campanulids</taxon>
        <taxon>Asterales</taxon>
        <taxon>Asteraceae</taxon>
        <taxon>Asteroideae</taxon>
        <taxon>Anthemideae</taxon>
        <taxon>Artemisiinae</taxon>
        <taxon>Artemisia</taxon>
    </lineage>
</organism>
<dbReference type="PROSITE" id="PS51294">
    <property type="entry name" value="HTH_MYB"/>
    <property type="match status" value="2"/>
</dbReference>
<dbReference type="Proteomes" id="UP000245207">
    <property type="component" value="Unassembled WGS sequence"/>
</dbReference>
<dbReference type="CDD" id="cd00167">
    <property type="entry name" value="SANT"/>
    <property type="match status" value="2"/>
</dbReference>
<evidence type="ECO:0000256" key="2">
    <source>
        <dbReference type="ARBA" id="ARBA00023125"/>
    </source>
</evidence>
<keyword evidence="3" id="KW-0539">Nucleus</keyword>
<dbReference type="SMART" id="SM00717">
    <property type="entry name" value="SANT"/>
    <property type="match status" value="2"/>
</dbReference>
<dbReference type="GO" id="GO:0003677">
    <property type="term" value="F:DNA binding"/>
    <property type="evidence" value="ECO:0007669"/>
    <property type="project" value="UniProtKB-KW"/>
</dbReference>
<dbReference type="GO" id="GO:0005634">
    <property type="term" value="C:nucleus"/>
    <property type="evidence" value="ECO:0007669"/>
    <property type="project" value="UniProtKB-SubCell"/>
</dbReference>
<comment type="subcellular location">
    <subcellularLocation>
        <location evidence="1">Nucleus</location>
    </subcellularLocation>
</comment>
<dbReference type="InterPro" id="IPR015495">
    <property type="entry name" value="Myb_TF_plants"/>
</dbReference>
<dbReference type="PANTHER" id="PTHR10641:SF1401">
    <property type="entry name" value="SANT_MYB DOMAIN, HOMEODOMAIN-LIKE PROTEIN-RELATED"/>
    <property type="match status" value="1"/>
</dbReference>
<feature type="domain" description="HTH myb-type" evidence="6">
    <location>
        <begin position="8"/>
        <end position="64"/>
    </location>
</feature>
<dbReference type="PANTHER" id="PTHR10641">
    <property type="entry name" value="MYB FAMILY TRANSCRIPTION FACTOR"/>
    <property type="match status" value="1"/>
</dbReference>
<feature type="region of interest" description="Disordered" evidence="4">
    <location>
        <begin position="255"/>
        <end position="283"/>
    </location>
</feature>
<dbReference type="OrthoDB" id="2143914at2759"/>
<evidence type="ECO:0000259" key="5">
    <source>
        <dbReference type="PROSITE" id="PS50090"/>
    </source>
</evidence>
<gene>
    <name evidence="7" type="ORF">CTI12_AA580260</name>
</gene>
<feature type="domain" description="Myb-like" evidence="5">
    <location>
        <begin position="8"/>
        <end position="60"/>
    </location>
</feature>
<evidence type="ECO:0000256" key="4">
    <source>
        <dbReference type="SAM" id="MobiDB-lite"/>
    </source>
</evidence>
<evidence type="ECO:0000313" key="7">
    <source>
        <dbReference type="EMBL" id="PWA38555.1"/>
    </source>
</evidence>